<organism evidence="2 3">
    <name type="scientific">Zhouia spongiae</name>
    <dbReference type="NCBI Taxonomy" id="2202721"/>
    <lineage>
        <taxon>Bacteria</taxon>
        <taxon>Pseudomonadati</taxon>
        <taxon>Bacteroidota</taxon>
        <taxon>Flavobacteriia</taxon>
        <taxon>Flavobacteriales</taxon>
        <taxon>Flavobacteriaceae</taxon>
        <taxon>Zhouia</taxon>
    </lineage>
</organism>
<dbReference type="Proteomes" id="UP000829476">
    <property type="component" value="Chromosome"/>
</dbReference>
<protein>
    <submittedName>
        <fullName evidence="2">DUF6520 family protein</fullName>
    </submittedName>
</protein>
<proteinExistence type="predicted"/>
<feature type="chain" id="PRO_5045660876" evidence="1">
    <location>
        <begin position="23"/>
        <end position="79"/>
    </location>
</feature>
<evidence type="ECO:0000313" key="2">
    <source>
        <dbReference type="EMBL" id="UNY97896.1"/>
    </source>
</evidence>
<reference evidence="2 3" key="1">
    <citation type="journal article" date="2018" name="Int. J. Syst. Evol. Microbiol.">
        <title>Zhouia spongiae sp. nov., isolated from a marine sponge.</title>
        <authorList>
            <person name="Zhuang L."/>
            <person name="Lin B."/>
            <person name="Qin F."/>
            <person name="Luo L."/>
        </authorList>
    </citation>
    <scope>NUCLEOTIDE SEQUENCE [LARGE SCALE GENOMIC DNA]</scope>
    <source>
        <strain evidence="2 3">HN-Y44</strain>
    </source>
</reference>
<name>A0ABY3YK71_9FLAO</name>
<gene>
    <name evidence="2" type="ORF">MQE36_12470</name>
</gene>
<keyword evidence="3" id="KW-1185">Reference proteome</keyword>
<dbReference type="RefSeq" id="WP_242936307.1">
    <property type="nucleotide sequence ID" value="NZ_CP094326.1"/>
</dbReference>
<accession>A0ABY3YK71</accession>
<feature type="signal peptide" evidence="1">
    <location>
        <begin position="1"/>
        <end position="22"/>
    </location>
</feature>
<evidence type="ECO:0000313" key="3">
    <source>
        <dbReference type="Proteomes" id="UP000829476"/>
    </source>
</evidence>
<keyword evidence="1" id="KW-0732">Signal</keyword>
<dbReference type="EMBL" id="CP094326">
    <property type="protein sequence ID" value="UNY97896.1"/>
    <property type="molecule type" value="Genomic_DNA"/>
</dbReference>
<sequence>MKRIQRFLTAAAFMAAIGGAIASNYDAISDAYRSDNCNQLVEKPLDCTSTDENDPICTLGSFTYYQNQGCVDEWRRPIQ</sequence>
<evidence type="ECO:0000256" key="1">
    <source>
        <dbReference type="SAM" id="SignalP"/>
    </source>
</evidence>